<keyword evidence="3" id="KW-1185">Reference proteome</keyword>
<evidence type="ECO:0000313" key="3">
    <source>
        <dbReference type="Proteomes" id="UP000324222"/>
    </source>
</evidence>
<evidence type="ECO:0000256" key="1">
    <source>
        <dbReference type="SAM" id="MobiDB-lite"/>
    </source>
</evidence>
<accession>A0A5B7J1E8</accession>
<feature type="region of interest" description="Disordered" evidence="1">
    <location>
        <begin position="23"/>
        <end position="79"/>
    </location>
</feature>
<protein>
    <submittedName>
        <fullName evidence="2">Uncharacterized protein</fullName>
    </submittedName>
</protein>
<comment type="caution">
    <text evidence="2">The sequence shown here is derived from an EMBL/GenBank/DDBJ whole genome shotgun (WGS) entry which is preliminary data.</text>
</comment>
<feature type="compositionally biased region" description="Pro residues" evidence="1">
    <location>
        <begin position="27"/>
        <end position="39"/>
    </location>
</feature>
<dbReference type="EMBL" id="VSRR010071067">
    <property type="protein sequence ID" value="MPC86304.1"/>
    <property type="molecule type" value="Genomic_DNA"/>
</dbReference>
<dbReference type="AlphaFoldDB" id="A0A5B7J1E8"/>
<organism evidence="2 3">
    <name type="scientific">Portunus trituberculatus</name>
    <name type="common">Swimming crab</name>
    <name type="synonym">Neptunus trituberculatus</name>
    <dbReference type="NCBI Taxonomy" id="210409"/>
    <lineage>
        <taxon>Eukaryota</taxon>
        <taxon>Metazoa</taxon>
        <taxon>Ecdysozoa</taxon>
        <taxon>Arthropoda</taxon>
        <taxon>Crustacea</taxon>
        <taxon>Multicrustacea</taxon>
        <taxon>Malacostraca</taxon>
        <taxon>Eumalacostraca</taxon>
        <taxon>Eucarida</taxon>
        <taxon>Decapoda</taxon>
        <taxon>Pleocyemata</taxon>
        <taxon>Brachyura</taxon>
        <taxon>Eubrachyura</taxon>
        <taxon>Portunoidea</taxon>
        <taxon>Portunidae</taxon>
        <taxon>Portuninae</taxon>
        <taxon>Portunus</taxon>
    </lineage>
</organism>
<reference evidence="2 3" key="1">
    <citation type="submission" date="2019-05" db="EMBL/GenBank/DDBJ databases">
        <title>Another draft genome of Portunus trituberculatus and its Hox gene families provides insights of decapod evolution.</title>
        <authorList>
            <person name="Jeong J.-H."/>
            <person name="Song I."/>
            <person name="Kim S."/>
            <person name="Choi T."/>
            <person name="Kim D."/>
            <person name="Ryu S."/>
            <person name="Kim W."/>
        </authorList>
    </citation>
    <scope>NUCLEOTIDE SEQUENCE [LARGE SCALE GENOMIC DNA]</scope>
    <source>
        <tissue evidence="2">Muscle</tissue>
    </source>
</reference>
<evidence type="ECO:0000313" key="2">
    <source>
        <dbReference type="EMBL" id="MPC86304.1"/>
    </source>
</evidence>
<name>A0A5B7J1E8_PORTR</name>
<gene>
    <name evidence="2" type="ORF">E2C01_081127</name>
</gene>
<feature type="compositionally biased region" description="Basic and acidic residues" evidence="1">
    <location>
        <begin position="45"/>
        <end position="70"/>
    </location>
</feature>
<sequence length="129" mass="13559">MLPGVVDRLCVGLRVTLLSLEVGVKPPQGPAPVAVPPSPSASGTDQRRLANRLKEPRLDHPSTMDQRREMASGGQAEPGVRVWQVPGERVLAPGLAGPVQAVWDLELQVEGGRPGVLSSRLGLSLAPVP</sequence>
<dbReference type="Proteomes" id="UP000324222">
    <property type="component" value="Unassembled WGS sequence"/>
</dbReference>
<proteinExistence type="predicted"/>